<keyword evidence="1" id="KW-0812">Transmembrane</keyword>
<keyword evidence="3" id="KW-1185">Reference proteome</keyword>
<dbReference type="Proteomes" id="UP000265520">
    <property type="component" value="Unassembled WGS sequence"/>
</dbReference>
<dbReference type="AlphaFoldDB" id="A0A392R1C1"/>
<evidence type="ECO:0000313" key="3">
    <source>
        <dbReference type="Proteomes" id="UP000265520"/>
    </source>
</evidence>
<evidence type="ECO:0000313" key="2">
    <source>
        <dbReference type="EMBL" id="MCI29904.1"/>
    </source>
</evidence>
<reference evidence="2 3" key="1">
    <citation type="journal article" date="2018" name="Front. Plant Sci.">
        <title>Red Clover (Trifolium pratense) and Zigzag Clover (T. medium) - A Picture of Genomic Similarities and Differences.</title>
        <authorList>
            <person name="Dluhosova J."/>
            <person name="Istvanek J."/>
            <person name="Nedelnik J."/>
            <person name="Repkova J."/>
        </authorList>
    </citation>
    <scope>NUCLEOTIDE SEQUENCE [LARGE SCALE GENOMIC DNA]</scope>
    <source>
        <strain evidence="3">cv. 10/8</strain>
        <tissue evidence="2">Leaf</tissue>
    </source>
</reference>
<evidence type="ECO:0000256" key="1">
    <source>
        <dbReference type="SAM" id="Phobius"/>
    </source>
</evidence>
<comment type="caution">
    <text evidence="2">The sequence shown here is derived from an EMBL/GenBank/DDBJ whole genome shotgun (WGS) entry which is preliminary data.</text>
</comment>
<accession>A0A392R1C1</accession>
<name>A0A392R1C1_9FABA</name>
<feature type="transmembrane region" description="Helical" evidence="1">
    <location>
        <begin position="20"/>
        <end position="43"/>
    </location>
</feature>
<keyword evidence="1" id="KW-0472">Membrane</keyword>
<sequence length="50" mass="5457">SSINRSAGPVGRGEDVVPDFFRFWLSGTSCGALSSLVFFISFFNGRPGWQ</sequence>
<proteinExistence type="predicted"/>
<organism evidence="2 3">
    <name type="scientific">Trifolium medium</name>
    <dbReference type="NCBI Taxonomy" id="97028"/>
    <lineage>
        <taxon>Eukaryota</taxon>
        <taxon>Viridiplantae</taxon>
        <taxon>Streptophyta</taxon>
        <taxon>Embryophyta</taxon>
        <taxon>Tracheophyta</taxon>
        <taxon>Spermatophyta</taxon>
        <taxon>Magnoliopsida</taxon>
        <taxon>eudicotyledons</taxon>
        <taxon>Gunneridae</taxon>
        <taxon>Pentapetalae</taxon>
        <taxon>rosids</taxon>
        <taxon>fabids</taxon>
        <taxon>Fabales</taxon>
        <taxon>Fabaceae</taxon>
        <taxon>Papilionoideae</taxon>
        <taxon>50 kb inversion clade</taxon>
        <taxon>NPAAA clade</taxon>
        <taxon>Hologalegina</taxon>
        <taxon>IRL clade</taxon>
        <taxon>Trifolieae</taxon>
        <taxon>Trifolium</taxon>
    </lineage>
</organism>
<feature type="non-terminal residue" evidence="2">
    <location>
        <position position="1"/>
    </location>
</feature>
<dbReference type="EMBL" id="LXQA010175748">
    <property type="protein sequence ID" value="MCI29904.1"/>
    <property type="molecule type" value="Genomic_DNA"/>
</dbReference>
<protein>
    <submittedName>
        <fullName evidence="2">Uncharacterized protein</fullName>
    </submittedName>
</protein>
<keyword evidence="1" id="KW-1133">Transmembrane helix</keyword>